<dbReference type="InterPro" id="IPR006598">
    <property type="entry name" value="CAP10"/>
</dbReference>
<dbReference type="InterPro" id="IPR051091">
    <property type="entry name" value="O-Glucosyltr/Glycosyltrsf_90"/>
</dbReference>
<proteinExistence type="predicted"/>
<dbReference type="PANTHER" id="PTHR12203">
    <property type="entry name" value="KDEL LYS-ASP-GLU-LEU CONTAINING - RELATED"/>
    <property type="match status" value="1"/>
</dbReference>
<dbReference type="Pfam" id="PF05686">
    <property type="entry name" value="Glyco_transf_90"/>
    <property type="match status" value="1"/>
</dbReference>
<dbReference type="GO" id="GO:0016740">
    <property type="term" value="F:transferase activity"/>
    <property type="evidence" value="ECO:0007669"/>
    <property type="project" value="UniProtKB-KW"/>
</dbReference>
<sequence length="701" mass="82802">MSSIIIYNIFCNENTIPILSDQINKIVFTGLYDNVEFIYCFFIGENNFIIEAKKYIQKSGKKFKFADTYICDFFDESHCLIQMKKYLVTDASATSNPRHFLYIHTFIKDITNLFLQEERTLTEYYLMTKHKDCIQLLEKFDTVGINLLSASPLEYYYYSIHYWWCRVDYYLTLSSEVSTQYPPNYYLLSNLDKVRIYHFINTNVSHETTEYPFYKYIDSYIYHEPIYVSKTNVNNIKIVIARYNENIDWVLPFSNVVIYNKGEKLDSKYKNVTYLKNVGREGHTFYQHIYENYDCLSDYTMFLQGNPFDHMPHIITVMHYLNETKIDIDFAFISENILKTNLIKCPYHIGHNGIIPLNRVFYELFGYYKPDLEYEFGPGNQFIVSKKAIHKKPRDFYLKIVKMLEYDNCPIEGYVIERFQSLIFNYKHSNVCHERTIAISYFLNQCSIKYNNEHICQIPFNTFDRGEDYLVTNNNGDSTKRGYSMCYNKNSPELEAFCIPDCFFHSWPSANIASFDGIKQQLIEASGMEPIIPKVGWVGNIYSPLSDVIEYTTRPLLKTIGDANPTLFDIIQVLPVDFVINENSNHYMSLPDLVRKYKYLIDIGGNGWSGRLKFLLFSKRPLLIVDRVYIEYFYNDLIPYVHYIPVKADLSDLIIQTHWMLANEDKCNEIANNAFNYAIENFTLDKFLDRVYYAYCNIVSK</sequence>
<name>A0A6C0DRL2_9ZZZZ</name>
<dbReference type="Pfam" id="PF11913">
    <property type="entry name" value="DUF3431"/>
    <property type="match status" value="1"/>
</dbReference>
<dbReference type="AlphaFoldDB" id="A0A6C0DRL2"/>
<accession>A0A6C0DRL2</accession>
<evidence type="ECO:0000256" key="1">
    <source>
        <dbReference type="ARBA" id="ARBA00022679"/>
    </source>
</evidence>
<dbReference type="PANTHER" id="PTHR12203:SF35">
    <property type="entry name" value="PROTEIN O-GLUCOSYLTRANSFERASE 1"/>
    <property type="match status" value="1"/>
</dbReference>
<feature type="domain" description="Glycosyl transferase CAP10" evidence="2">
    <location>
        <begin position="457"/>
        <end position="701"/>
    </location>
</feature>
<keyword evidence="1" id="KW-0808">Transferase</keyword>
<organism evidence="3">
    <name type="scientific">viral metagenome</name>
    <dbReference type="NCBI Taxonomy" id="1070528"/>
    <lineage>
        <taxon>unclassified sequences</taxon>
        <taxon>metagenomes</taxon>
        <taxon>organismal metagenomes</taxon>
    </lineage>
</organism>
<dbReference type="InterPro" id="IPR021838">
    <property type="entry name" value="DUF3431"/>
</dbReference>
<evidence type="ECO:0000313" key="3">
    <source>
        <dbReference type="EMBL" id="QHT19032.1"/>
    </source>
</evidence>
<protein>
    <recommendedName>
        <fullName evidence="2">Glycosyl transferase CAP10 domain-containing protein</fullName>
    </recommendedName>
</protein>
<dbReference type="EMBL" id="MN739661">
    <property type="protein sequence ID" value="QHT19032.1"/>
    <property type="molecule type" value="Genomic_DNA"/>
</dbReference>
<reference evidence="3" key="1">
    <citation type="journal article" date="2020" name="Nature">
        <title>Giant virus diversity and host interactions through global metagenomics.</title>
        <authorList>
            <person name="Schulz F."/>
            <person name="Roux S."/>
            <person name="Paez-Espino D."/>
            <person name="Jungbluth S."/>
            <person name="Walsh D.A."/>
            <person name="Denef V.J."/>
            <person name="McMahon K.D."/>
            <person name="Konstantinidis K.T."/>
            <person name="Eloe-Fadrosh E.A."/>
            <person name="Kyrpides N.C."/>
            <person name="Woyke T."/>
        </authorList>
    </citation>
    <scope>NUCLEOTIDE SEQUENCE</scope>
    <source>
        <strain evidence="3">GVMAG-M-3300023174-49</strain>
    </source>
</reference>
<dbReference type="SMART" id="SM00672">
    <property type="entry name" value="CAP10"/>
    <property type="match status" value="1"/>
</dbReference>
<evidence type="ECO:0000259" key="2">
    <source>
        <dbReference type="SMART" id="SM00672"/>
    </source>
</evidence>